<protein>
    <submittedName>
        <fullName evidence="2">Uncharacterized protein</fullName>
    </submittedName>
</protein>
<evidence type="ECO:0000256" key="1">
    <source>
        <dbReference type="SAM" id="MobiDB-lite"/>
    </source>
</evidence>
<feature type="region of interest" description="Disordered" evidence="1">
    <location>
        <begin position="84"/>
        <end position="105"/>
    </location>
</feature>
<dbReference type="EMBL" id="BAAAVI010000032">
    <property type="protein sequence ID" value="GAA2881574.1"/>
    <property type="molecule type" value="Genomic_DNA"/>
</dbReference>
<proteinExistence type="predicted"/>
<reference evidence="2 3" key="1">
    <citation type="journal article" date="2019" name="Int. J. Syst. Evol. Microbiol.">
        <title>The Global Catalogue of Microorganisms (GCM) 10K type strain sequencing project: providing services to taxonomists for standard genome sequencing and annotation.</title>
        <authorList>
            <consortium name="The Broad Institute Genomics Platform"/>
            <consortium name="The Broad Institute Genome Sequencing Center for Infectious Disease"/>
            <person name="Wu L."/>
            <person name="Ma J."/>
        </authorList>
    </citation>
    <scope>NUCLEOTIDE SEQUENCE [LARGE SCALE GENOMIC DNA]</scope>
    <source>
        <strain evidence="2 3">JCM 6242</strain>
    </source>
</reference>
<keyword evidence="3" id="KW-1185">Reference proteome</keyword>
<dbReference type="Proteomes" id="UP001500831">
    <property type="component" value="Unassembled WGS sequence"/>
</dbReference>
<comment type="caution">
    <text evidence="2">The sequence shown here is derived from an EMBL/GenBank/DDBJ whole genome shotgun (WGS) entry which is preliminary data.</text>
</comment>
<accession>A0ABN3W0I7</accession>
<name>A0ABN3W0I7_9ACTN</name>
<evidence type="ECO:0000313" key="2">
    <source>
        <dbReference type="EMBL" id="GAA2881574.1"/>
    </source>
</evidence>
<organism evidence="2 3">
    <name type="scientific">Streptosporangium fragile</name>
    <dbReference type="NCBI Taxonomy" id="46186"/>
    <lineage>
        <taxon>Bacteria</taxon>
        <taxon>Bacillati</taxon>
        <taxon>Actinomycetota</taxon>
        <taxon>Actinomycetes</taxon>
        <taxon>Streptosporangiales</taxon>
        <taxon>Streptosporangiaceae</taxon>
        <taxon>Streptosporangium</taxon>
    </lineage>
</organism>
<evidence type="ECO:0000313" key="3">
    <source>
        <dbReference type="Proteomes" id="UP001500831"/>
    </source>
</evidence>
<sequence length="105" mass="11249">MSAPRELRLGLIASMTGYERRLWPIVTRPLTIGDTIRLGHPTEELGKAVTIAGDCKAPSGSGAIGAVHLFRGPRHQARSVRFVGGSVPHGTTSRRSRHLTPSTCP</sequence>
<gene>
    <name evidence="2" type="ORF">GCM10010517_44560</name>
</gene>